<comment type="caution">
    <text evidence="3">The sequence shown here is derived from an EMBL/GenBank/DDBJ whole genome shotgun (WGS) entry which is preliminary data.</text>
</comment>
<reference evidence="3" key="1">
    <citation type="submission" date="2006-05" db="EMBL/GenBank/DDBJ databases">
        <title>Annotation of the draft genome assembly of Desulfuromonas acetoxidans DSM 684.</title>
        <authorList>
            <consortium name="US DOE Joint Genome Institute (JGI-ORNL)"/>
            <person name="Larimer F."/>
            <person name="Land M."/>
            <person name="Hauser L."/>
        </authorList>
    </citation>
    <scope>NUCLEOTIDE SEQUENCE [LARGE SCALE GENOMIC DNA]</scope>
    <source>
        <strain evidence="3">DSM 684</strain>
    </source>
</reference>
<reference evidence="3" key="2">
    <citation type="submission" date="2006-05" db="EMBL/GenBank/DDBJ databases">
        <title>Sequencing of the draft genome and assembly of Desulfuromonas acetoxidans DSM 684.</title>
        <authorList>
            <consortium name="US DOE Joint Genome Institute (JGI-PGF)"/>
            <person name="Copeland A."/>
            <person name="Lucas S."/>
            <person name="Lapidus A."/>
            <person name="Barry K."/>
            <person name="Detter J.C."/>
            <person name="Glavina del Rio T."/>
            <person name="Hammon N."/>
            <person name="Israni S."/>
            <person name="Dalin E."/>
            <person name="Tice H."/>
            <person name="Bruce D."/>
            <person name="Pitluck S."/>
            <person name="Richardson P."/>
        </authorList>
    </citation>
    <scope>NUCLEOTIDE SEQUENCE [LARGE SCALE GENOMIC DNA]</scope>
    <source>
        <strain evidence="3">DSM 684</strain>
    </source>
</reference>
<dbReference type="RefSeq" id="WP_006002902.1">
    <property type="nucleotide sequence ID" value="NZ_AAEW02000030.1"/>
</dbReference>
<keyword evidence="2" id="KW-0812">Transmembrane</keyword>
<dbReference type="OrthoDB" id="5395123at2"/>
<keyword evidence="1" id="KW-0175">Coiled coil</keyword>
<organism evidence="3 4">
    <name type="scientific">Desulfuromonas acetoxidans (strain DSM 684 / 11070)</name>
    <dbReference type="NCBI Taxonomy" id="281689"/>
    <lineage>
        <taxon>Bacteria</taxon>
        <taxon>Pseudomonadati</taxon>
        <taxon>Thermodesulfobacteriota</taxon>
        <taxon>Desulfuromonadia</taxon>
        <taxon>Desulfuromonadales</taxon>
        <taxon>Desulfuromonadaceae</taxon>
        <taxon>Desulfuromonas</taxon>
    </lineage>
</organism>
<keyword evidence="2" id="KW-1133">Transmembrane helix</keyword>
<evidence type="ECO:0000256" key="1">
    <source>
        <dbReference type="SAM" id="Coils"/>
    </source>
</evidence>
<protein>
    <recommendedName>
        <fullName evidence="5">General secretion pathway protein M</fullName>
    </recommendedName>
</protein>
<keyword evidence="4" id="KW-1185">Reference proteome</keyword>
<name>Q1JVU6_DESA6</name>
<evidence type="ECO:0000313" key="3">
    <source>
        <dbReference type="EMBL" id="EAT14380.1"/>
    </source>
</evidence>
<gene>
    <name evidence="3" type="ORF">Dace_0248</name>
</gene>
<dbReference type="Proteomes" id="UP000005695">
    <property type="component" value="Unassembled WGS sequence"/>
</dbReference>
<feature type="transmembrane region" description="Helical" evidence="2">
    <location>
        <begin position="12"/>
        <end position="35"/>
    </location>
</feature>
<proteinExistence type="predicted"/>
<dbReference type="GO" id="GO:0015628">
    <property type="term" value="P:protein secretion by the type II secretion system"/>
    <property type="evidence" value="ECO:0007669"/>
    <property type="project" value="InterPro"/>
</dbReference>
<dbReference type="EMBL" id="AAEW02000030">
    <property type="protein sequence ID" value="EAT14380.1"/>
    <property type="molecule type" value="Genomic_DNA"/>
</dbReference>
<sequence>MMKQLSPRELAMVLVAAIFVIATVIYLAMIAPYVATMERLDSKIASRQQQLQQAKELQQDYRMIQGQIKSLQRRQASAGDFALFAYVESQVTRIAGRENLTSMRPMPAVSHNDITEEAVEIKLENVSLGQMLQLLQSFNSAPVPLQVKALQLKVRFDNAQQLDSSLRISAYTKG</sequence>
<dbReference type="GO" id="GO:0015627">
    <property type="term" value="C:type II protein secretion system complex"/>
    <property type="evidence" value="ECO:0007669"/>
    <property type="project" value="InterPro"/>
</dbReference>
<keyword evidence="2" id="KW-0472">Membrane</keyword>
<feature type="coiled-coil region" evidence="1">
    <location>
        <begin position="37"/>
        <end position="74"/>
    </location>
</feature>
<accession>Q1JVU6</accession>
<evidence type="ECO:0000313" key="4">
    <source>
        <dbReference type="Proteomes" id="UP000005695"/>
    </source>
</evidence>
<evidence type="ECO:0008006" key="5">
    <source>
        <dbReference type="Google" id="ProtNLM"/>
    </source>
</evidence>
<dbReference type="AlphaFoldDB" id="Q1JVU6"/>
<dbReference type="Pfam" id="PF04612">
    <property type="entry name" value="T2SSM"/>
    <property type="match status" value="1"/>
</dbReference>
<evidence type="ECO:0000256" key="2">
    <source>
        <dbReference type="SAM" id="Phobius"/>
    </source>
</evidence>
<dbReference type="InterPro" id="IPR007690">
    <property type="entry name" value="T2SS_GspM"/>
</dbReference>